<proteinExistence type="predicted"/>
<feature type="transmembrane region" description="Helical" evidence="6">
    <location>
        <begin position="376"/>
        <end position="396"/>
    </location>
</feature>
<dbReference type="GO" id="GO:0005886">
    <property type="term" value="C:plasma membrane"/>
    <property type="evidence" value="ECO:0007669"/>
    <property type="project" value="UniProtKB-SubCell"/>
</dbReference>
<feature type="transmembrane region" description="Helical" evidence="6">
    <location>
        <begin position="110"/>
        <end position="131"/>
    </location>
</feature>
<dbReference type="SUPFAM" id="SSF103473">
    <property type="entry name" value="MFS general substrate transporter"/>
    <property type="match status" value="1"/>
</dbReference>
<reference evidence="9" key="1">
    <citation type="submission" date="2019-09" db="EMBL/GenBank/DDBJ databases">
        <title>Mumia zhuanghuii sp. nov. isolated from the intestinal contents of plateau pika (Ochotona curzoniae) in the Qinghai-Tibet plateau of China.</title>
        <authorList>
            <person name="Tian Z."/>
        </authorList>
    </citation>
    <scope>NUCLEOTIDE SEQUENCE [LARGE SCALE GENOMIC DNA]</scope>
    <source>
        <strain evidence="9">L-033</strain>
    </source>
</reference>
<dbReference type="EMBL" id="VYUY01000009">
    <property type="protein sequence ID" value="KAA9133708.1"/>
    <property type="molecule type" value="Genomic_DNA"/>
</dbReference>
<dbReference type="InterPro" id="IPR011701">
    <property type="entry name" value="MFS"/>
</dbReference>
<evidence type="ECO:0000256" key="1">
    <source>
        <dbReference type="ARBA" id="ARBA00004651"/>
    </source>
</evidence>
<gene>
    <name evidence="8" type="ORF">F6B40_08100</name>
</gene>
<feature type="transmembrane region" description="Helical" evidence="6">
    <location>
        <begin position="85"/>
        <end position="104"/>
    </location>
</feature>
<dbReference type="AlphaFoldDB" id="A0A5N0TGY3"/>
<evidence type="ECO:0000256" key="4">
    <source>
        <dbReference type="ARBA" id="ARBA00022989"/>
    </source>
</evidence>
<feature type="transmembrane region" description="Helical" evidence="6">
    <location>
        <begin position="256"/>
        <end position="276"/>
    </location>
</feature>
<dbReference type="PANTHER" id="PTHR43124:SF3">
    <property type="entry name" value="CHLORAMPHENICOL EFFLUX PUMP RV0191"/>
    <property type="match status" value="1"/>
</dbReference>
<keyword evidence="3 6" id="KW-0812">Transmembrane</keyword>
<dbReference type="CDD" id="cd17324">
    <property type="entry name" value="MFS_NepI_like"/>
    <property type="match status" value="1"/>
</dbReference>
<dbReference type="Gene3D" id="1.20.1250.20">
    <property type="entry name" value="MFS general substrate transporter like domains"/>
    <property type="match status" value="1"/>
</dbReference>
<dbReference type="InterPro" id="IPR050189">
    <property type="entry name" value="MFS_Efflux_Transporters"/>
</dbReference>
<evidence type="ECO:0000256" key="5">
    <source>
        <dbReference type="ARBA" id="ARBA00023136"/>
    </source>
</evidence>
<dbReference type="Proteomes" id="UP000326838">
    <property type="component" value="Unassembled WGS sequence"/>
</dbReference>
<keyword evidence="5 6" id="KW-0472">Membrane</keyword>
<organism evidence="8 9">
    <name type="scientific">Microbacterium caowuchunii</name>
    <dbReference type="NCBI Taxonomy" id="2614638"/>
    <lineage>
        <taxon>Bacteria</taxon>
        <taxon>Bacillati</taxon>
        <taxon>Actinomycetota</taxon>
        <taxon>Actinomycetes</taxon>
        <taxon>Micrococcales</taxon>
        <taxon>Microbacteriaceae</taxon>
        <taxon>Microbacterium</taxon>
    </lineage>
</organism>
<dbReference type="PROSITE" id="PS50850">
    <property type="entry name" value="MFS"/>
    <property type="match status" value="1"/>
</dbReference>
<feature type="transmembrane region" description="Helical" evidence="6">
    <location>
        <begin position="342"/>
        <end position="364"/>
    </location>
</feature>
<accession>A0A5N0TGY3</accession>
<dbReference type="Pfam" id="PF07690">
    <property type="entry name" value="MFS_1"/>
    <property type="match status" value="1"/>
</dbReference>
<feature type="domain" description="Major facilitator superfamily (MFS) profile" evidence="7">
    <location>
        <begin position="19"/>
        <end position="403"/>
    </location>
</feature>
<evidence type="ECO:0000256" key="2">
    <source>
        <dbReference type="ARBA" id="ARBA00022475"/>
    </source>
</evidence>
<dbReference type="PANTHER" id="PTHR43124">
    <property type="entry name" value="PURINE EFFLUX PUMP PBUE"/>
    <property type="match status" value="1"/>
</dbReference>
<keyword evidence="2" id="KW-1003">Cell membrane</keyword>
<feature type="transmembrane region" description="Helical" evidence="6">
    <location>
        <begin position="216"/>
        <end position="236"/>
    </location>
</feature>
<feature type="transmembrane region" description="Helical" evidence="6">
    <location>
        <begin position="143"/>
        <end position="169"/>
    </location>
</feature>
<name>A0A5N0TGY3_9MICO</name>
<dbReference type="GO" id="GO:0022857">
    <property type="term" value="F:transmembrane transporter activity"/>
    <property type="evidence" value="ECO:0007669"/>
    <property type="project" value="InterPro"/>
</dbReference>
<keyword evidence="9" id="KW-1185">Reference proteome</keyword>
<protein>
    <submittedName>
        <fullName evidence="8">MFS transporter</fullName>
    </submittedName>
</protein>
<keyword evidence="4 6" id="KW-1133">Transmembrane helix</keyword>
<feature type="transmembrane region" description="Helical" evidence="6">
    <location>
        <begin position="283"/>
        <end position="303"/>
    </location>
</feature>
<evidence type="ECO:0000259" key="7">
    <source>
        <dbReference type="PROSITE" id="PS50850"/>
    </source>
</evidence>
<evidence type="ECO:0000256" key="6">
    <source>
        <dbReference type="SAM" id="Phobius"/>
    </source>
</evidence>
<feature type="transmembrane region" description="Helical" evidence="6">
    <location>
        <begin position="59"/>
        <end position="78"/>
    </location>
</feature>
<feature type="transmembrane region" description="Helical" evidence="6">
    <location>
        <begin position="175"/>
        <end position="195"/>
    </location>
</feature>
<comment type="subcellular location">
    <subcellularLocation>
        <location evidence="1">Cell membrane</location>
        <topology evidence="1">Multi-pass membrane protein</topology>
    </subcellularLocation>
</comment>
<evidence type="ECO:0000256" key="3">
    <source>
        <dbReference type="ARBA" id="ARBA00022692"/>
    </source>
</evidence>
<evidence type="ECO:0000313" key="9">
    <source>
        <dbReference type="Proteomes" id="UP000326838"/>
    </source>
</evidence>
<evidence type="ECO:0000313" key="8">
    <source>
        <dbReference type="EMBL" id="KAA9133708.1"/>
    </source>
</evidence>
<dbReference type="InterPro" id="IPR020846">
    <property type="entry name" value="MFS_dom"/>
</dbReference>
<feature type="transmembrane region" description="Helical" evidence="6">
    <location>
        <begin position="309"/>
        <end position="330"/>
    </location>
</feature>
<dbReference type="InterPro" id="IPR036259">
    <property type="entry name" value="MFS_trans_sf"/>
</dbReference>
<dbReference type="RefSeq" id="WP_150893016.1">
    <property type="nucleotide sequence ID" value="NZ_VYUY01000009.1"/>
</dbReference>
<comment type="caution">
    <text evidence="8">The sequence shown here is derived from an EMBL/GenBank/DDBJ whole genome shotgun (WGS) entry which is preliminary data.</text>
</comment>
<sequence>MHTAAPSASPPSDRLPLRALLLLAVGVLVTVTAEALPAGLMPEMAADLSVSPEQIGALISIWAATVILTSLPLSTALARLDRRGVVGVALAVFAVANMVSGLVPDYSLVIVARLVGAVAHGVFWSVVMVYASSLLAPAHLGRGLAIVSAGGSAASAAALPAATLLAQMFGWRSAFLVLGAVALVLSILIIGTMPASHAVREARGRGRRRIWRDRTFLPVLVLGLSMGVLAAAQYASFTYIRPYLAAAGIAAEWAPAVLLSYGVAGLGGVVLAALIADRFPRASLAALLAGFGAAFAVLCLPGGGTPVVIAALILWGVSNGAVFPLVQTILMRVASERTKPFAGAGVVVLFNMGIAVGPVAGALVGGADAPSGVTALSAGAVVIAGVLAAVGVVIALRRDRPVGSVPGLRREKTSLSA</sequence>